<gene>
    <name evidence="2" type="ORF">CPAG_09492</name>
</gene>
<reference evidence="2 3" key="1">
    <citation type="submission" date="2007-06" db="EMBL/GenBank/DDBJ databases">
        <title>The Genome Sequence of Coccidioides posadasii RMSCC_3488.</title>
        <authorList>
            <consortium name="Coccidioides Genome Resources Consortium"/>
            <consortium name="The Broad Institute Genome Sequencing Platform"/>
            <person name="Henn M.R."/>
            <person name="Sykes S."/>
            <person name="Young S."/>
            <person name="Jaffe D."/>
            <person name="Berlin A."/>
            <person name="Alvarez P."/>
            <person name="Butler J."/>
            <person name="Gnerre S."/>
            <person name="Grabherr M."/>
            <person name="Mauceli E."/>
            <person name="Brockman W."/>
            <person name="Kodira C."/>
            <person name="Alvarado L."/>
            <person name="Zeng Q."/>
            <person name="Crawford M."/>
            <person name="Antoine C."/>
            <person name="Devon K."/>
            <person name="Galgiani J."/>
            <person name="Orsborn K."/>
            <person name="Lewis M.L."/>
            <person name="Nusbaum C."/>
            <person name="Galagan J."/>
            <person name="Birren B."/>
        </authorList>
    </citation>
    <scope>NUCLEOTIDE SEQUENCE [LARGE SCALE GENOMIC DNA]</scope>
    <source>
        <strain evidence="2 3">RMSCC 3488</strain>
    </source>
</reference>
<feature type="compositionally biased region" description="Basic and acidic residues" evidence="1">
    <location>
        <begin position="45"/>
        <end position="58"/>
    </location>
</feature>
<name>A0A0J6FS58_COCPO</name>
<protein>
    <submittedName>
        <fullName evidence="2">Uncharacterized protein</fullName>
    </submittedName>
</protein>
<dbReference type="EMBL" id="DS268114">
    <property type="protein sequence ID" value="KMM73203.1"/>
    <property type="molecule type" value="Genomic_DNA"/>
</dbReference>
<evidence type="ECO:0000256" key="1">
    <source>
        <dbReference type="SAM" id="MobiDB-lite"/>
    </source>
</evidence>
<dbReference type="Proteomes" id="UP000054567">
    <property type="component" value="Unassembled WGS sequence"/>
</dbReference>
<reference evidence="3" key="2">
    <citation type="journal article" date="2009" name="Genome Res.">
        <title>Comparative genomic analyses of the human fungal pathogens Coccidioides and their relatives.</title>
        <authorList>
            <person name="Sharpton T.J."/>
            <person name="Stajich J.E."/>
            <person name="Rounsley S.D."/>
            <person name="Gardner M.J."/>
            <person name="Wortman J.R."/>
            <person name="Jordar V.S."/>
            <person name="Maiti R."/>
            <person name="Kodira C.D."/>
            <person name="Neafsey D.E."/>
            <person name="Zeng Q."/>
            <person name="Hung C.-Y."/>
            <person name="McMahan C."/>
            <person name="Muszewska A."/>
            <person name="Grynberg M."/>
            <person name="Mandel M.A."/>
            <person name="Kellner E.M."/>
            <person name="Barker B.M."/>
            <person name="Galgiani J.N."/>
            <person name="Orbach M.J."/>
            <person name="Kirkland T.N."/>
            <person name="Cole G.T."/>
            <person name="Henn M.R."/>
            <person name="Birren B.W."/>
            <person name="Taylor J.W."/>
        </authorList>
    </citation>
    <scope>NUCLEOTIDE SEQUENCE [LARGE SCALE GENOMIC DNA]</scope>
    <source>
        <strain evidence="3">RMSCC 3488</strain>
    </source>
</reference>
<accession>A0A0J6FS58</accession>
<reference evidence="3" key="3">
    <citation type="journal article" date="2010" name="Genome Res.">
        <title>Population genomic sequencing of Coccidioides fungi reveals recent hybridization and transposon control.</title>
        <authorList>
            <person name="Neafsey D.E."/>
            <person name="Barker B.M."/>
            <person name="Sharpton T.J."/>
            <person name="Stajich J.E."/>
            <person name="Park D.J."/>
            <person name="Whiston E."/>
            <person name="Hung C.-Y."/>
            <person name="McMahan C."/>
            <person name="White J."/>
            <person name="Sykes S."/>
            <person name="Heiman D."/>
            <person name="Young S."/>
            <person name="Zeng Q."/>
            <person name="Abouelleil A."/>
            <person name="Aftuck L."/>
            <person name="Bessette D."/>
            <person name="Brown A."/>
            <person name="FitzGerald M."/>
            <person name="Lui A."/>
            <person name="Macdonald J.P."/>
            <person name="Priest M."/>
            <person name="Orbach M.J."/>
            <person name="Galgiani J.N."/>
            <person name="Kirkland T.N."/>
            <person name="Cole G.T."/>
            <person name="Birren B.W."/>
            <person name="Henn M.R."/>
            <person name="Taylor J.W."/>
            <person name="Rounsley S.D."/>
        </authorList>
    </citation>
    <scope>NUCLEOTIDE SEQUENCE [LARGE SCALE GENOMIC DNA]</scope>
    <source>
        <strain evidence="3">RMSCC 3488</strain>
    </source>
</reference>
<evidence type="ECO:0000313" key="3">
    <source>
        <dbReference type="Proteomes" id="UP000054567"/>
    </source>
</evidence>
<organism evidence="2 3">
    <name type="scientific">Coccidioides posadasii RMSCC 3488</name>
    <dbReference type="NCBI Taxonomy" id="454284"/>
    <lineage>
        <taxon>Eukaryota</taxon>
        <taxon>Fungi</taxon>
        <taxon>Dikarya</taxon>
        <taxon>Ascomycota</taxon>
        <taxon>Pezizomycotina</taxon>
        <taxon>Eurotiomycetes</taxon>
        <taxon>Eurotiomycetidae</taxon>
        <taxon>Onygenales</taxon>
        <taxon>Onygenaceae</taxon>
        <taxon>Coccidioides</taxon>
    </lineage>
</organism>
<proteinExistence type="predicted"/>
<feature type="region of interest" description="Disordered" evidence="1">
    <location>
        <begin position="45"/>
        <end position="132"/>
    </location>
</feature>
<feature type="compositionally biased region" description="Basic residues" evidence="1">
    <location>
        <begin position="80"/>
        <end position="91"/>
    </location>
</feature>
<feature type="compositionally biased region" description="Polar residues" evidence="1">
    <location>
        <begin position="102"/>
        <end position="115"/>
    </location>
</feature>
<evidence type="ECO:0000313" key="2">
    <source>
        <dbReference type="EMBL" id="KMM73203.1"/>
    </source>
</evidence>
<sequence length="149" mass="17175">MEFRLRVTGTWLEADLSACVEIIQPTTRITTDNCYSKKSVGNLKIREPMRTMSEPERPRKIKRQGGLDRKKDNHNSNKMNHTRRARLKISSRNRATPRDFSPPTSISKIGRSPSSFFWDKRKHSPSDDVRQAGQSFEEMISLALRSNQG</sequence>
<dbReference type="VEuPathDB" id="FungiDB:CPAG_09492"/>
<dbReference type="AlphaFoldDB" id="A0A0J6FS58"/>
<feature type="compositionally biased region" description="Basic and acidic residues" evidence="1">
    <location>
        <begin position="65"/>
        <end position="75"/>
    </location>
</feature>